<dbReference type="PROSITE" id="PS50878">
    <property type="entry name" value="RT_POL"/>
    <property type="match status" value="1"/>
</dbReference>
<dbReference type="GO" id="GO:0003964">
    <property type="term" value="F:RNA-directed DNA polymerase activity"/>
    <property type="evidence" value="ECO:0007669"/>
    <property type="project" value="UniProtKB-KW"/>
</dbReference>
<dbReference type="Pfam" id="PF00078">
    <property type="entry name" value="RVT_1"/>
    <property type="match status" value="1"/>
</dbReference>
<dbReference type="AlphaFoldDB" id="Q3C2G6"/>
<organism evidence="2">
    <name type="scientific">Hasarius adansoni</name>
    <dbReference type="NCBI Taxonomy" id="243517"/>
    <lineage>
        <taxon>Eukaryota</taxon>
        <taxon>Metazoa</taxon>
        <taxon>Ecdysozoa</taxon>
        <taxon>Arthropoda</taxon>
        <taxon>Chelicerata</taxon>
        <taxon>Arachnida</taxon>
        <taxon>Araneae</taxon>
        <taxon>Araneomorphae</taxon>
        <taxon>Entelegynae</taxon>
        <taxon>Dionycha</taxon>
        <taxon>Salticidae</taxon>
        <taxon>Salticinae</taxon>
        <taxon>Salticoida</taxon>
        <taxon>Hasariini</taxon>
        <taxon>Hasarius</taxon>
    </lineage>
</organism>
<proteinExistence type="predicted"/>
<evidence type="ECO:0000259" key="1">
    <source>
        <dbReference type="PROSITE" id="PS50878"/>
    </source>
</evidence>
<evidence type="ECO:0000313" key="2">
    <source>
        <dbReference type="EMBL" id="BAE46610.1"/>
    </source>
</evidence>
<protein>
    <submittedName>
        <fullName evidence="2">Reverse transcriptase</fullName>
    </submittedName>
</protein>
<feature type="non-terminal residue" evidence="2">
    <location>
        <position position="1"/>
    </location>
</feature>
<gene>
    <name evidence="2" type="primary">rt</name>
</gene>
<keyword evidence="2" id="KW-0548">Nucleotidyltransferase</keyword>
<accession>Q3C2G6</accession>
<keyword evidence="2" id="KW-0695">RNA-directed DNA polymerase</keyword>
<feature type="domain" description="Reverse transcriptase" evidence="1">
    <location>
        <begin position="1"/>
        <end position="83"/>
    </location>
</feature>
<name>Q3C2G6_9ARAC</name>
<sequence length="484" mass="53194">ALAFADDLMIFGESPQDAQERLQVTQKYLSALGMEVAASKSVAFHIRARHKTWSLEDPDAQIFGGAIPGLRSDQSLRYLGISYSPWRGFDALDLPANFEDALGRVKGAALKPYQKLHLWQAYIQPHFLHQLALAMPPRGALERLDVAVRAMVKSIFHLPRCITDGVLYCRPRDGGLGLQRLSQLVPRVALALGCRMARSEDSFCGDILRCQETESRLKRAAAASRIIWPCNLEDVVSLKKRQLKAEFARWTSLGCQGKAALAHGNDPVGNAFLAKPTLLKQCRLVTALQLRTDTAGNRTALNRAIPQKDVSCRRCHAAPETLGHILGLCVCTKSARIHRHDEIKHFIEARLLEQRGTTVSTEVSLSLPDGSKLKPDLIVLNEEGAFVVDVTVRHEGGDGLERGAAEKIRKYRPALPVAAQLLRAESASVLPIVVGDTGAMPPQTIAALKRLGISADMHMRTISLVALRSSIEIYHMFMDYDGVG</sequence>
<dbReference type="InterPro" id="IPR000477">
    <property type="entry name" value="RT_dom"/>
</dbReference>
<reference evidence="2" key="1">
    <citation type="journal article" date="2005" name="Mol. Biol. Evol.">
        <title>Long-term inheritance of the 28S rDNA-specific retrotransposon R2.</title>
        <authorList>
            <person name="Kojima K.K."/>
            <person name="Fujiwara H."/>
        </authorList>
    </citation>
    <scope>NUCLEOTIDE SEQUENCE</scope>
</reference>
<keyword evidence="2" id="KW-0808">Transferase</keyword>
<dbReference type="EMBL" id="AB201415">
    <property type="protein sequence ID" value="BAE46610.1"/>
    <property type="molecule type" value="Genomic_DNA"/>
</dbReference>